<evidence type="ECO:0000256" key="1">
    <source>
        <dbReference type="SAM" id="Coils"/>
    </source>
</evidence>
<feature type="coiled-coil region" evidence="1">
    <location>
        <begin position="344"/>
        <end position="378"/>
    </location>
</feature>
<feature type="coiled-coil region" evidence="1">
    <location>
        <begin position="450"/>
        <end position="512"/>
    </location>
</feature>
<evidence type="ECO:0000313" key="4">
    <source>
        <dbReference type="Proteomes" id="UP001208570"/>
    </source>
</evidence>
<organism evidence="3 4">
    <name type="scientific">Paralvinella palmiformis</name>
    <dbReference type="NCBI Taxonomy" id="53620"/>
    <lineage>
        <taxon>Eukaryota</taxon>
        <taxon>Metazoa</taxon>
        <taxon>Spiralia</taxon>
        <taxon>Lophotrochozoa</taxon>
        <taxon>Annelida</taxon>
        <taxon>Polychaeta</taxon>
        <taxon>Sedentaria</taxon>
        <taxon>Canalipalpata</taxon>
        <taxon>Terebellida</taxon>
        <taxon>Terebelliformia</taxon>
        <taxon>Alvinellidae</taxon>
        <taxon>Paralvinella</taxon>
    </lineage>
</organism>
<feature type="coiled-coil region" evidence="1">
    <location>
        <begin position="574"/>
        <end position="737"/>
    </location>
</feature>
<dbReference type="PANTHER" id="PTHR18863">
    <property type="entry name" value="TSEC-2-RELATED"/>
    <property type="match status" value="1"/>
</dbReference>
<protein>
    <recommendedName>
        <fullName evidence="5">Coiled-coil protein</fullName>
    </recommendedName>
</protein>
<reference evidence="3" key="1">
    <citation type="journal article" date="2023" name="Mol. Biol. Evol.">
        <title>Third-Generation Sequencing Reveals the Adaptive Role of the Epigenome in Three Deep-Sea Polychaetes.</title>
        <authorList>
            <person name="Perez M."/>
            <person name="Aroh O."/>
            <person name="Sun Y."/>
            <person name="Lan Y."/>
            <person name="Juniper S.K."/>
            <person name="Young C.R."/>
            <person name="Angers B."/>
            <person name="Qian P.Y."/>
        </authorList>
    </citation>
    <scope>NUCLEOTIDE SEQUENCE</scope>
    <source>
        <strain evidence="3">P08H-3</strain>
    </source>
</reference>
<dbReference type="Gene3D" id="1.10.287.1490">
    <property type="match status" value="1"/>
</dbReference>
<dbReference type="AlphaFoldDB" id="A0AAD9JVT2"/>
<evidence type="ECO:0000256" key="2">
    <source>
        <dbReference type="SAM" id="MobiDB-lite"/>
    </source>
</evidence>
<keyword evidence="1" id="KW-0175">Coiled coil</keyword>
<dbReference type="InterPro" id="IPR039139">
    <property type="entry name" value="CCDC170-like"/>
</dbReference>
<feature type="region of interest" description="Disordered" evidence="2">
    <location>
        <begin position="819"/>
        <end position="845"/>
    </location>
</feature>
<evidence type="ECO:0000313" key="3">
    <source>
        <dbReference type="EMBL" id="KAK2160248.1"/>
    </source>
</evidence>
<gene>
    <name evidence="3" type="ORF">LSH36_137g02054</name>
</gene>
<name>A0AAD9JVT2_9ANNE</name>
<feature type="coiled-coil region" evidence="1">
    <location>
        <begin position="131"/>
        <end position="256"/>
    </location>
</feature>
<accession>A0AAD9JVT2</accession>
<proteinExistence type="predicted"/>
<dbReference type="EMBL" id="JAODUP010000137">
    <property type="protein sequence ID" value="KAK2160248.1"/>
    <property type="molecule type" value="Genomic_DNA"/>
</dbReference>
<dbReference type="PANTHER" id="PTHR18863:SF6">
    <property type="entry name" value="COILED-COIL DOMAIN-CONTAINING PROTEIN 170"/>
    <property type="match status" value="1"/>
</dbReference>
<dbReference type="Proteomes" id="UP001208570">
    <property type="component" value="Unassembled WGS sequence"/>
</dbReference>
<keyword evidence="4" id="KW-1185">Reference proteome</keyword>
<evidence type="ECO:0008006" key="5">
    <source>
        <dbReference type="Google" id="ProtNLM"/>
    </source>
</evidence>
<comment type="caution">
    <text evidence="3">The sequence shown here is derived from an EMBL/GenBank/DDBJ whole genome shotgun (WGS) entry which is preliminary data.</text>
</comment>
<sequence>MSYLRDERMDSSLPSIRSSVRAWEAPPRPSLGPRITTLEEREAVLEDRTKYGANGYRDREIFYPRPPSPSLRKHLQATESMLAEQLKFYKEEIAKKDRLISQITSMETPRPRTFDSTKIDELYAPDKAATLASLRSEVAALSVRCEGLQSQLREVQAQVEVREDRIKELKLQLETVKESESRQMALCTSLRAKIAEYEAQAGSLEGAASRSEMAIHSLQNECSSYQERILELEHRLKQHLENREAVEQEKAVTDRRYTELVSQIQNLCHIDGYTNYSEIPPNAIIATLNDIISENVMLRGKIATLREHYQSAELETKASRETIMRLVSEAEREQKTTGKFSMELERYKMERDNAVENQRELEHEISMLKERLDASQRAWSATKRELDERESRFSSADRENRDRAMMVRNVESKYITFKDTLSQILSDSFHAIEPNEEIIRDRVSNMVLQLRDKTAHIDMLEDKVNDLTKQLDIELNNSRNVELKAKRLEADVLELQQQLRKYENELAAGDMLRDGLRIDKDRYMRFLERIVRAMKMEAITMDLGVESITDAIIARADQLTKMESDSLVDRKTHIYNLQRKVKSQKEQLESKELHMELLRKKLAAFEERLAGRTEFEREKEEGFIKSRKLAKLVERYKIELNEARLEIRDLKARLLESSDIHSRTLEQEREIEALEAKVGQLETVRQRQASKLSGLKDNMNETLNEFEAKKSQTHTTIQALSSELRTTKQSLDEVIKREKALLDLRQVIARMLGLDVTTLAVPDYELIARLEKLILANQANSSSAIALDTALLDMEDGFRAGYNDASRALASVGTRARSSIKRGTSLRTRPRSASPGRRQRDTRAY</sequence>